<dbReference type="InterPro" id="IPR002804">
    <property type="entry name" value="Archease"/>
</dbReference>
<dbReference type="FunFam" id="3.55.10.10:FF:000001">
    <property type="entry name" value="protein archease isoform X1"/>
    <property type="match status" value="1"/>
</dbReference>
<protein>
    <submittedName>
        <fullName evidence="7">Archease domain-containing protein</fullName>
    </submittedName>
</protein>
<dbReference type="GO" id="GO:0006388">
    <property type="term" value="P:tRNA splicing, via endonucleolytic cleavage and ligation"/>
    <property type="evidence" value="ECO:0007669"/>
    <property type="project" value="TreeGrafter"/>
</dbReference>
<dbReference type="SUPFAM" id="SSF69819">
    <property type="entry name" value="MTH1598-like"/>
    <property type="match status" value="1"/>
</dbReference>
<evidence type="ECO:0000256" key="1">
    <source>
        <dbReference type="ARBA" id="ARBA00007963"/>
    </source>
</evidence>
<evidence type="ECO:0000313" key="6">
    <source>
        <dbReference type="Proteomes" id="UP000887540"/>
    </source>
</evidence>
<dbReference type="InterPro" id="IPR023572">
    <property type="entry name" value="Archease_dom"/>
</dbReference>
<dbReference type="Gene3D" id="3.55.10.10">
    <property type="entry name" value="Archease domain"/>
    <property type="match status" value="1"/>
</dbReference>
<dbReference type="PANTHER" id="PTHR12682:SF11">
    <property type="entry name" value="PROTEIN ARCHEASE"/>
    <property type="match status" value="1"/>
</dbReference>
<dbReference type="Proteomes" id="UP000887540">
    <property type="component" value="Unplaced"/>
</dbReference>
<keyword evidence="4" id="KW-0106">Calcium</keyword>
<feature type="domain" description="Archease" evidence="5">
    <location>
        <begin position="12"/>
        <end position="152"/>
    </location>
</feature>
<keyword evidence="3" id="KW-0479">Metal-binding</keyword>
<dbReference type="InterPro" id="IPR036820">
    <property type="entry name" value="Archease_dom_sf"/>
</dbReference>
<sequence length="152" mass="17340">MSDCPEKSPVKYEYLDHTADVQLHAWGATLEEAIEQTVVAMYGYMTEDISTVEPAYSMDFLSSGHDLSSLLHQTLEECLYMFCTEPFFIGRVFRVLSLDREKFEITGRAWGESFDLKKHPAGTEIKAITFSNMQINENQQDGNAHIYVIVDI</sequence>
<evidence type="ECO:0000256" key="2">
    <source>
        <dbReference type="ARBA" id="ARBA00022694"/>
    </source>
</evidence>
<dbReference type="GO" id="GO:0072669">
    <property type="term" value="C:tRNA-splicing ligase complex"/>
    <property type="evidence" value="ECO:0007669"/>
    <property type="project" value="TreeGrafter"/>
</dbReference>
<dbReference type="PANTHER" id="PTHR12682">
    <property type="entry name" value="ARCHEASE"/>
    <property type="match status" value="1"/>
</dbReference>
<dbReference type="Pfam" id="PF01951">
    <property type="entry name" value="Archease"/>
    <property type="match status" value="1"/>
</dbReference>
<keyword evidence="2" id="KW-0819">tRNA processing</keyword>
<evidence type="ECO:0000259" key="5">
    <source>
        <dbReference type="Pfam" id="PF01951"/>
    </source>
</evidence>
<evidence type="ECO:0000256" key="4">
    <source>
        <dbReference type="ARBA" id="ARBA00022837"/>
    </source>
</evidence>
<evidence type="ECO:0000256" key="3">
    <source>
        <dbReference type="ARBA" id="ARBA00022723"/>
    </source>
</evidence>
<proteinExistence type="inferred from homology"/>
<dbReference type="WBParaSite" id="ACRNAN_Path_826.g3141.t1">
    <property type="protein sequence ID" value="ACRNAN_Path_826.g3141.t1"/>
    <property type="gene ID" value="ACRNAN_Path_826.g3141"/>
</dbReference>
<keyword evidence="6" id="KW-1185">Reference proteome</keyword>
<dbReference type="GO" id="GO:0046872">
    <property type="term" value="F:metal ion binding"/>
    <property type="evidence" value="ECO:0007669"/>
    <property type="project" value="UniProtKB-KW"/>
</dbReference>
<comment type="similarity">
    <text evidence="1">Belongs to the archease family.</text>
</comment>
<name>A0A914CBW9_9BILA</name>
<dbReference type="AlphaFoldDB" id="A0A914CBW9"/>
<reference evidence="7" key="1">
    <citation type="submission" date="2022-11" db="UniProtKB">
        <authorList>
            <consortium name="WormBaseParasite"/>
        </authorList>
    </citation>
    <scope>IDENTIFICATION</scope>
</reference>
<accession>A0A914CBW9</accession>
<evidence type="ECO:0000313" key="7">
    <source>
        <dbReference type="WBParaSite" id="ACRNAN_Path_826.g3141.t1"/>
    </source>
</evidence>
<organism evidence="6 7">
    <name type="scientific">Acrobeloides nanus</name>
    <dbReference type="NCBI Taxonomy" id="290746"/>
    <lineage>
        <taxon>Eukaryota</taxon>
        <taxon>Metazoa</taxon>
        <taxon>Ecdysozoa</taxon>
        <taxon>Nematoda</taxon>
        <taxon>Chromadorea</taxon>
        <taxon>Rhabditida</taxon>
        <taxon>Tylenchina</taxon>
        <taxon>Cephalobomorpha</taxon>
        <taxon>Cephaloboidea</taxon>
        <taxon>Cephalobidae</taxon>
        <taxon>Acrobeloides</taxon>
    </lineage>
</organism>